<name>A0A4Y2J3Y9_ARAVE</name>
<reference evidence="2 3" key="1">
    <citation type="journal article" date="2019" name="Sci. Rep.">
        <title>Orb-weaving spider Araneus ventricosus genome elucidates the spidroin gene catalogue.</title>
        <authorList>
            <person name="Kono N."/>
            <person name="Nakamura H."/>
            <person name="Ohtoshi R."/>
            <person name="Moran D.A.P."/>
            <person name="Shinohara A."/>
            <person name="Yoshida Y."/>
            <person name="Fujiwara M."/>
            <person name="Mori M."/>
            <person name="Tomita M."/>
            <person name="Arakawa K."/>
        </authorList>
    </citation>
    <scope>NUCLEOTIDE SEQUENCE [LARGE SCALE GENOMIC DNA]</scope>
</reference>
<keyword evidence="1" id="KW-0812">Transmembrane</keyword>
<sequence>MQSCFLWSLSLQCETFLTNFQSEKVCVPYLYAELSQLLGGIIKKFVKPEKVVEGSALLKLDLNSEDSLLEAKNIDIGLGAKKYLKELKIADNTKLFFFWTVRGLSSLLCILLLCGIIQILG</sequence>
<proteinExistence type="predicted"/>
<keyword evidence="1" id="KW-0472">Membrane</keyword>
<evidence type="ECO:0000313" key="3">
    <source>
        <dbReference type="Proteomes" id="UP000499080"/>
    </source>
</evidence>
<dbReference type="OrthoDB" id="6435013at2759"/>
<gene>
    <name evidence="2" type="ORF">AVEN_23712_1</name>
</gene>
<evidence type="ECO:0000313" key="2">
    <source>
        <dbReference type="EMBL" id="GBM84913.1"/>
    </source>
</evidence>
<keyword evidence="1" id="KW-1133">Transmembrane helix</keyword>
<dbReference type="Proteomes" id="UP000499080">
    <property type="component" value="Unassembled WGS sequence"/>
</dbReference>
<organism evidence="2 3">
    <name type="scientific">Araneus ventricosus</name>
    <name type="common">Orbweaver spider</name>
    <name type="synonym">Epeira ventricosa</name>
    <dbReference type="NCBI Taxonomy" id="182803"/>
    <lineage>
        <taxon>Eukaryota</taxon>
        <taxon>Metazoa</taxon>
        <taxon>Ecdysozoa</taxon>
        <taxon>Arthropoda</taxon>
        <taxon>Chelicerata</taxon>
        <taxon>Arachnida</taxon>
        <taxon>Araneae</taxon>
        <taxon>Araneomorphae</taxon>
        <taxon>Entelegynae</taxon>
        <taxon>Araneoidea</taxon>
        <taxon>Araneidae</taxon>
        <taxon>Araneus</taxon>
    </lineage>
</organism>
<keyword evidence="3" id="KW-1185">Reference proteome</keyword>
<accession>A0A4Y2J3Y9</accession>
<comment type="caution">
    <text evidence="2">The sequence shown here is derived from an EMBL/GenBank/DDBJ whole genome shotgun (WGS) entry which is preliminary data.</text>
</comment>
<protein>
    <submittedName>
        <fullName evidence="2">Uncharacterized protein</fullName>
    </submittedName>
</protein>
<dbReference type="AlphaFoldDB" id="A0A4Y2J3Y9"/>
<evidence type="ECO:0000256" key="1">
    <source>
        <dbReference type="SAM" id="Phobius"/>
    </source>
</evidence>
<dbReference type="EMBL" id="BGPR01003196">
    <property type="protein sequence ID" value="GBM84913.1"/>
    <property type="molecule type" value="Genomic_DNA"/>
</dbReference>
<feature type="transmembrane region" description="Helical" evidence="1">
    <location>
        <begin position="95"/>
        <end position="120"/>
    </location>
</feature>